<organism evidence="2 3">
    <name type="scientific">Helianthus annuus</name>
    <name type="common">Common sunflower</name>
    <dbReference type="NCBI Taxonomy" id="4232"/>
    <lineage>
        <taxon>Eukaryota</taxon>
        <taxon>Viridiplantae</taxon>
        <taxon>Streptophyta</taxon>
        <taxon>Embryophyta</taxon>
        <taxon>Tracheophyta</taxon>
        <taxon>Spermatophyta</taxon>
        <taxon>Magnoliopsida</taxon>
        <taxon>eudicotyledons</taxon>
        <taxon>Gunneridae</taxon>
        <taxon>Pentapetalae</taxon>
        <taxon>asterids</taxon>
        <taxon>campanulids</taxon>
        <taxon>Asterales</taxon>
        <taxon>Asteraceae</taxon>
        <taxon>Asteroideae</taxon>
        <taxon>Heliantheae alliance</taxon>
        <taxon>Heliantheae</taxon>
        <taxon>Helianthus</taxon>
    </lineage>
</organism>
<dbReference type="AlphaFoldDB" id="A0A9K3JDL8"/>
<feature type="domain" description="Reverse transcriptase zinc-binding" evidence="1">
    <location>
        <begin position="74"/>
        <end position="148"/>
    </location>
</feature>
<dbReference type="GO" id="GO:0003964">
    <property type="term" value="F:RNA-directed DNA polymerase activity"/>
    <property type="evidence" value="ECO:0007669"/>
    <property type="project" value="UniProtKB-KW"/>
</dbReference>
<evidence type="ECO:0000313" key="2">
    <source>
        <dbReference type="EMBL" id="KAF5813510.1"/>
    </source>
</evidence>
<evidence type="ECO:0000313" key="3">
    <source>
        <dbReference type="Proteomes" id="UP000215914"/>
    </source>
</evidence>
<keyword evidence="2" id="KW-0695">RNA-directed DNA polymerase</keyword>
<dbReference type="Pfam" id="PF13966">
    <property type="entry name" value="zf-RVT"/>
    <property type="match status" value="1"/>
</dbReference>
<protein>
    <submittedName>
        <fullName evidence="2">Reverse transcriptase zinc-binding domain-containing protein</fullName>
    </submittedName>
</protein>
<dbReference type="Proteomes" id="UP000215914">
    <property type="component" value="Unassembled WGS sequence"/>
</dbReference>
<dbReference type="InterPro" id="IPR026960">
    <property type="entry name" value="RVT-Znf"/>
</dbReference>
<keyword evidence="2" id="KW-0808">Transferase</keyword>
<accession>A0A9K3JDL8</accession>
<keyword evidence="2" id="KW-0548">Nucleotidyltransferase</keyword>
<reference evidence="2" key="1">
    <citation type="journal article" date="2017" name="Nature">
        <title>The sunflower genome provides insights into oil metabolism, flowering and Asterid evolution.</title>
        <authorList>
            <person name="Badouin H."/>
            <person name="Gouzy J."/>
            <person name="Grassa C.J."/>
            <person name="Murat F."/>
            <person name="Staton S.E."/>
            <person name="Cottret L."/>
            <person name="Lelandais-Briere C."/>
            <person name="Owens G.L."/>
            <person name="Carrere S."/>
            <person name="Mayjonade B."/>
            <person name="Legrand L."/>
            <person name="Gill N."/>
            <person name="Kane N.C."/>
            <person name="Bowers J.E."/>
            <person name="Hubner S."/>
            <person name="Bellec A."/>
            <person name="Berard A."/>
            <person name="Berges H."/>
            <person name="Blanchet N."/>
            <person name="Boniface M.C."/>
            <person name="Brunel D."/>
            <person name="Catrice O."/>
            <person name="Chaidir N."/>
            <person name="Claudel C."/>
            <person name="Donnadieu C."/>
            <person name="Faraut T."/>
            <person name="Fievet G."/>
            <person name="Helmstetter N."/>
            <person name="King M."/>
            <person name="Knapp S.J."/>
            <person name="Lai Z."/>
            <person name="Le Paslier M.C."/>
            <person name="Lippi Y."/>
            <person name="Lorenzon L."/>
            <person name="Mandel J.R."/>
            <person name="Marage G."/>
            <person name="Marchand G."/>
            <person name="Marquand E."/>
            <person name="Bret-Mestries E."/>
            <person name="Morien E."/>
            <person name="Nambeesan S."/>
            <person name="Nguyen T."/>
            <person name="Pegot-Espagnet P."/>
            <person name="Pouilly N."/>
            <person name="Raftis F."/>
            <person name="Sallet E."/>
            <person name="Schiex T."/>
            <person name="Thomas J."/>
            <person name="Vandecasteele C."/>
            <person name="Vares D."/>
            <person name="Vear F."/>
            <person name="Vautrin S."/>
            <person name="Crespi M."/>
            <person name="Mangin B."/>
            <person name="Burke J.M."/>
            <person name="Salse J."/>
            <person name="Munos S."/>
            <person name="Vincourt P."/>
            <person name="Rieseberg L.H."/>
            <person name="Langlade N.B."/>
        </authorList>
    </citation>
    <scope>NUCLEOTIDE SEQUENCE</scope>
    <source>
        <tissue evidence="2">Leaves</tissue>
    </source>
</reference>
<evidence type="ECO:0000259" key="1">
    <source>
        <dbReference type="Pfam" id="PF13966"/>
    </source>
</evidence>
<sequence>MLQLFEEYLFVTRRNTGRKKRKKETHQQAFELAGGFALLKCFDDFKRTEDKWVWGNEDGVDFSAKSIRVKLVVAAGRDTDLQRFHWNSWVMPKVNYLIWRPILGGVDTKDALVRRGVNLGNTLCCKCGLENEDVKHVFVGCLAARSVWWQISMVNPPFDDDSVAERVDYFNNQPGAKNWKKVSLRGHHPSLSLDGLNLKRQLEGKLLGPVKMGQFDLSPFSLNFIKIIK</sequence>
<name>A0A9K3JDL8_HELAN</name>
<comment type="caution">
    <text evidence="2">The sequence shown here is derived from an EMBL/GenBank/DDBJ whole genome shotgun (WGS) entry which is preliminary data.</text>
</comment>
<proteinExistence type="predicted"/>
<dbReference type="EMBL" id="MNCJ02000318">
    <property type="protein sequence ID" value="KAF5813510.1"/>
    <property type="molecule type" value="Genomic_DNA"/>
</dbReference>
<keyword evidence="3" id="KW-1185">Reference proteome</keyword>
<gene>
    <name evidence="2" type="ORF">HanXRQr2_Chr03g0099311</name>
</gene>
<dbReference type="Gramene" id="mRNA:HanXRQr2_Chr03g0099311">
    <property type="protein sequence ID" value="mRNA:HanXRQr2_Chr03g0099311"/>
    <property type="gene ID" value="HanXRQr2_Chr03g0099311"/>
</dbReference>
<reference evidence="2" key="2">
    <citation type="submission" date="2020-06" db="EMBL/GenBank/DDBJ databases">
        <title>Helianthus annuus Genome sequencing and assembly Release 2.</title>
        <authorList>
            <person name="Gouzy J."/>
            <person name="Langlade N."/>
            <person name="Munos S."/>
        </authorList>
    </citation>
    <scope>NUCLEOTIDE SEQUENCE</scope>
    <source>
        <tissue evidence="2">Leaves</tissue>
    </source>
</reference>